<comment type="caution">
    <text evidence="2">The sequence shown here is derived from an EMBL/GenBank/DDBJ whole genome shotgun (WGS) entry which is preliminary data.</text>
</comment>
<evidence type="ECO:0000256" key="1">
    <source>
        <dbReference type="SAM" id="Coils"/>
    </source>
</evidence>
<feature type="coiled-coil region" evidence="1">
    <location>
        <begin position="165"/>
        <end position="223"/>
    </location>
</feature>
<sequence>MLKSAIDLLALSKSEEKLQEESLHLDKNSSRFPSIAEKQLEILSGLSRSGQELINLSQKTFFITPEMGQALAQALIQMQNSIRELENRNGQQAASNQSKSMMALNMAVEEIRRSLKNLEGASSASGLEEYLKRLEEMAGNQDGINQKTSEFPIGIQPSLTQQAEMLRLARDQEALRRALEELMNEMGRSSQVLGNLDQVKKDMEDVVKNLKDKNLEKRTLQLQERILSRLLDAQRSLYKRDYSKK</sequence>
<protein>
    <submittedName>
        <fullName evidence="2">Uncharacterized protein</fullName>
    </submittedName>
</protein>
<dbReference type="EMBL" id="BARS01044210">
    <property type="protein sequence ID" value="GAG33734.1"/>
    <property type="molecule type" value="Genomic_DNA"/>
</dbReference>
<name>X0WRZ1_9ZZZZ</name>
<proteinExistence type="predicted"/>
<evidence type="ECO:0000313" key="2">
    <source>
        <dbReference type="EMBL" id="GAG33734.1"/>
    </source>
</evidence>
<dbReference type="AlphaFoldDB" id="X0WRZ1"/>
<reference evidence="2" key="1">
    <citation type="journal article" date="2014" name="Front. Microbiol.">
        <title>High frequency of phylogenetically diverse reductive dehalogenase-homologous genes in deep subseafloor sedimentary metagenomes.</title>
        <authorList>
            <person name="Kawai M."/>
            <person name="Futagami T."/>
            <person name="Toyoda A."/>
            <person name="Takaki Y."/>
            <person name="Nishi S."/>
            <person name="Hori S."/>
            <person name="Arai W."/>
            <person name="Tsubouchi T."/>
            <person name="Morono Y."/>
            <person name="Uchiyama I."/>
            <person name="Ito T."/>
            <person name="Fujiyama A."/>
            <person name="Inagaki F."/>
            <person name="Takami H."/>
        </authorList>
    </citation>
    <scope>NUCLEOTIDE SEQUENCE</scope>
    <source>
        <strain evidence="2">Expedition CK06-06</strain>
    </source>
</reference>
<feature type="non-terminal residue" evidence="2">
    <location>
        <position position="245"/>
    </location>
</feature>
<organism evidence="2">
    <name type="scientific">marine sediment metagenome</name>
    <dbReference type="NCBI Taxonomy" id="412755"/>
    <lineage>
        <taxon>unclassified sequences</taxon>
        <taxon>metagenomes</taxon>
        <taxon>ecological metagenomes</taxon>
    </lineage>
</organism>
<feature type="coiled-coil region" evidence="1">
    <location>
        <begin position="68"/>
        <end position="121"/>
    </location>
</feature>
<accession>X0WRZ1</accession>
<gene>
    <name evidence="2" type="ORF">S01H1_66832</name>
</gene>
<keyword evidence="1" id="KW-0175">Coiled coil</keyword>